<organism evidence="2 3">
    <name type="scientific">Candidatus Desulfolinea nitratireducens</name>
    <dbReference type="NCBI Taxonomy" id="2841698"/>
    <lineage>
        <taxon>Bacteria</taxon>
        <taxon>Bacillati</taxon>
        <taxon>Chloroflexota</taxon>
        <taxon>Anaerolineae</taxon>
        <taxon>Anaerolineales</taxon>
        <taxon>Anaerolineales incertae sedis</taxon>
        <taxon>Candidatus Desulfolinea</taxon>
    </lineage>
</organism>
<feature type="transmembrane region" description="Helical" evidence="1">
    <location>
        <begin position="92"/>
        <end position="112"/>
    </location>
</feature>
<feature type="transmembrane region" description="Helical" evidence="1">
    <location>
        <begin position="327"/>
        <end position="346"/>
    </location>
</feature>
<reference evidence="2 3" key="1">
    <citation type="submission" date="2020-08" db="EMBL/GenBank/DDBJ databases">
        <title>Bridging the membrane lipid divide: bacteria of the FCB group superphylum have the potential to synthesize archaeal ether lipids.</title>
        <authorList>
            <person name="Villanueva L."/>
            <person name="Von Meijenfeldt F.A.B."/>
            <person name="Westbye A.B."/>
            <person name="Yadav S."/>
            <person name="Hopmans E.C."/>
            <person name="Dutilh B.E."/>
            <person name="Sinninghe Damste J.S."/>
        </authorList>
    </citation>
    <scope>NUCLEOTIDE SEQUENCE [LARGE SCALE GENOMIC DNA]</scope>
    <source>
        <strain evidence="2">NIOZ-UU36</strain>
    </source>
</reference>
<accession>A0A8J6NIL9</accession>
<gene>
    <name evidence="2" type="ORF">H8E29_06735</name>
</gene>
<name>A0A8J6NIL9_9CHLR</name>
<sequence length="363" mass="40179">MFTKPSQRFPLLFVAVLVLFVAMWSGLLRMGWQWPTLSPWPMAHGPLMIAGFLGTLISIERAVALNKSWLYAGPVLSALGGLYYVAGGNAILGALLMTAGSFGLVVIFVVILKQHRADYTVIMTLGAIAWFIGTLLWFLGLPIFQIVLWWSAFLVLTIVGERLELNRIMPPSQRRRVIGLMTIGVYLLGLILSLFWSDVGTRTISAGMLLMALWLLRFDIARITVRKTGLVRFVAICLLSGYVWLGVSGVIGLYSGAVFAGPIYDAYLHTVFVGFTFSMIFGHAAIIFPAILHLPVKYSSKFYYPLILLHISLILRVVGDLNFQQPLRLWGSLFNAISILLFLGIMGRTIYIGSKEAGEEAQA</sequence>
<keyword evidence="1" id="KW-1133">Transmembrane helix</keyword>
<feature type="transmembrane region" description="Helical" evidence="1">
    <location>
        <begin position="69"/>
        <end position="86"/>
    </location>
</feature>
<feature type="transmembrane region" description="Helical" evidence="1">
    <location>
        <begin position="266"/>
        <end position="290"/>
    </location>
</feature>
<evidence type="ECO:0008006" key="4">
    <source>
        <dbReference type="Google" id="ProtNLM"/>
    </source>
</evidence>
<feature type="transmembrane region" description="Helical" evidence="1">
    <location>
        <begin position="177"/>
        <end position="196"/>
    </location>
</feature>
<evidence type="ECO:0000313" key="3">
    <source>
        <dbReference type="Proteomes" id="UP000614469"/>
    </source>
</evidence>
<feature type="transmembrane region" description="Helical" evidence="1">
    <location>
        <begin position="202"/>
        <end position="218"/>
    </location>
</feature>
<feature type="transmembrane region" description="Helical" evidence="1">
    <location>
        <begin position="12"/>
        <end position="32"/>
    </location>
</feature>
<feature type="transmembrane region" description="Helical" evidence="1">
    <location>
        <begin position="302"/>
        <end position="321"/>
    </location>
</feature>
<dbReference type="EMBL" id="JACNJN010000085">
    <property type="protein sequence ID" value="MBC8334940.1"/>
    <property type="molecule type" value="Genomic_DNA"/>
</dbReference>
<comment type="caution">
    <text evidence="2">The sequence shown here is derived from an EMBL/GenBank/DDBJ whole genome shotgun (WGS) entry which is preliminary data.</text>
</comment>
<evidence type="ECO:0000256" key="1">
    <source>
        <dbReference type="SAM" id="Phobius"/>
    </source>
</evidence>
<protein>
    <recommendedName>
        <fullName evidence="4">NnrS family protein</fullName>
    </recommendedName>
</protein>
<dbReference type="Proteomes" id="UP000614469">
    <property type="component" value="Unassembled WGS sequence"/>
</dbReference>
<feature type="transmembrane region" description="Helical" evidence="1">
    <location>
        <begin position="119"/>
        <end position="140"/>
    </location>
</feature>
<keyword evidence="1" id="KW-0472">Membrane</keyword>
<proteinExistence type="predicted"/>
<feature type="transmembrane region" description="Helical" evidence="1">
    <location>
        <begin position="146"/>
        <end position="165"/>
    </location>
</feature>
<evidence type="ECO:0000313" key="2">
    <source>
        <dbReference type="EMBL" id="MBC8334940.1"/>
    </source>
</evidence>
<dbReference type="AlphaFoldDB" id="A0A8J6NIL9"/>
<keyword evidence="1" id="KW-0812">Transmembrane</keyword>
<feature type="transmembrane region" description="Helical" evidence="1">
    <location>
        <begin position="38"/>
        <end position="57"/>
    </location>
</feature>
<feature type="transmembrane region" description="Helical" evidence="1">
    <location>
        <begin position="230"/>
        <end position="254"/>
    </location>
</feature>